<dbReference type="GO" id="GO:0003796">
    <property type="term" value="F:lysozyme activity"/>
    <property type="evidence" value="ECO:0007669"/>
    <property type="project" value="InterPro"/>
</dbReference>
<dbReference type="EMBL" id="CYZU01000029">
    <property type="protein sequence ID" value="CUO70615.1"/>
    <property type="molecule type" value="Genomic_DNA"/>
</dbReference>
<dbReference type="Pfam" id="PF01183">
    <property type="entry name" value="Glyco_hydro_25"/>
    <property type="match status" value="1"/>
</dbReference>
<dbReference type="GO" id="GO:0009253">
    <property type="term" value="P:peptidoglycan catabolic process"/>
    <property type="evidence" value="ECO:0007669"/>
    <property type="project" value="InterPro"/>
</dbReference>
<dbReference type="EC" id="3.5.1.28" evidence="4"/>
<dbReference type="GO" id="GO:0016998">
    <property type="term" value="P:cell wall macromolecule catabolic process"/>
    <property type="evidence" value="ECO:0007669"/>
    <property type="project" value="InterPro"/>
</dbReference>
<evidence type="ECO:0000313" key="5">
    <source>
        <dbReference type="Proteomes" id="UP000095544"/>
    </source>
</evidence>
<feature type="domain" description="LysM" evidence="3">
    <location>
        <begin position="162"/>
        <end position="206"/>
    </location>
</feature>
<evidence type="ECO:0000313" key="4">
    <source>
        <dbReference type="EMBL" id="CUO70615.1"/>
    </source>
</evidence>
<dbReference type="STRING" id="39482.ERS852491_03034"/>
<dbReference type="GO" id="GO:0008932">
    <property type="term" value="F:lytic endotransglycosylase activity"/>
    <property type="evidence" value="ECO:0007669"/>
    <property type="project" value="TreeGrafter"/>
</dbReference>
<dbReference type="GO" id="GO:0008745">
    <property type="term" value="F:N-acetylmuramoyl-L-alanine amidase activity"/>
    <property type="evidence" value="ECO:0007669"/>
    <property type="project" value="UniProtKB-EC"/>
</dbReference>
<dbReference type="PANTHER" id="PTHR33734:SF22">
    <property type="entry name" value="MEMBRANE-BOUND LYTIC MUREIN TRANSGLYCOSYLASE D"/>
    <property type="match status" value="1"/>
</dbReference>
<dbReference type="CDD" id="cd00118">
    <property type="entry name" value="LysM"/>
    <property type="match status" value="2"/>
</dbReference>
<dbReference type="Proteomes" id="UP000095544">
    <property type="component" value="Unassembled WGS sequence"/>
</dbReference>
<dbReference type="SMART" id="SM00257">
    <property type="entry name" value="LysM"/>
    <property type="match status" value="2"/>
</dbReference>
<dbReference type="InterPro" id="IPR002053">
    <property type="entry name" value="Glyco_hydro_25"/>
</dbReference>
<accession>A0A174HCM0</accession>
<gene>
    <name evidence="4" type="primary">sle1_3</name>
    <name evidence="4" type="ORF">ERS852491_03034</name>
</gene>
<evidence type="ECO:0000259" key="3">
    <source>
        <dbReference type="PROSITE" id="PS51782"/>
    </source>
</evidence>
<dbReference type="InterPro" id="IPR036779">
    <property type="entry name" value="LysM_dom_sf"/>
</dbReference>
<dbReference type="PROSITE" id="PS51782">
    <property type="entry name" value="LYSM"/>
    <property type="match status" value="2"/>
</dbReference>
<dbReference type="SUPFAM" id="SSF51445">
    <property type="entry name" value="(Trans)glycosidases"/>
    <property type="match status" value="1"/>
</dbReference>
<comment type="similarity">
    <text evidence="1">Belongs to the glycosyl hydrolase 25 family.</text>
</comment>
<dbReference type="InterPro" id="IPR018392">
    <property type="entry name" value="LysM"/>
</dbReference>
<dbReference type="PANTHER" id="PTHR33734">
    <property type="entry name" value="LYSM DOMAIN-CONTAINING GPI-ANCHORED PROTEIN 2"/>
    <property type="match status" value="1"/>
</dbReference>
<dbReference type="Pfam" id="PF01476">
    <property type="entry name" value="LysM"/>
    <property type="match status" value="2"/>
</dbReference>
<sequence>MGIPFGTYIYSYATSMAQAESEAQHVLRCVKGYKLSYPIYLDLEHAGTEAGAVERAKRFGDIIEAAGYWCGIYANLSWWNNYLPGLDRFTKWIAQYNSQCDYNGKNKDMWQYSSTGRVAGIGGNVDMNECYRDLPAEIKGGSGKPSTPKPTPAPAPAPQPAKTHTVKSGETLSEIANRYGTTYQHLAAINGISNPNLIYAGQVLKIDGTAAATKTYTVKGGDTLSGIAAKYNTTYQKLAQINGISNPNLVHPGQVIKLG</sequence>
<dbReference type="InterPro" id="IPR017853">
    <property type="entry name" value="GH"/>
</dbReference>
<proteinExistence type="inferred from homology"/>
<dbReference type="Gene3D" id="3.10.350.10">
    <property type="entry name" value="LysM domain"/>
    <property type="match status" value="2"/>
</dbReference>
<organism evidence="4 5">
    <name type="scientific">Faecalicatena contorta</name>
    <dbReference type="NCBI Taxonomy" id="39482"/>
    <lineage>
        <taxon>Bacteria</taxon>
        <taxon>Bacillati</taxon>
        <taxon>Bacillota</taxon>
        <taxon>Clostridia</taxon>
        <taxon>Lachnospirales</taxon>
        <taxon>Lachnospiraceae</taxon>
        <taxon>Faecalicatena</taxon>
    </lineage>
</organism>
<evidence type="ECO:0000256" key="2">
    <source>
        <dbReference type="SAM" id="MobiDB-lite"/>
    </source>
</evidence>
<name>A0A174HCM0_9FIRM</name>
<dbReference type="Gene3D" id="3.20.20.80">
    <property type="entry name" value="Glycosidases"/>
    <property type="match status" value="1"/>
</dbReference>
<protein>
    <submittedName>
        <fullName evidence="4">N-acetylmuramoyl-L-alanine amidase sle1</fullName>
        <ecNumber evidence="4">3.5.1.28</ecNumber>
    </submittedName>
</protein>
<feature type="domain" description="LysM" evidence="3">
    <location>
        <begin position="214"/>
        <end position="258"/>
    </location>
</feature>
<dbReference type="PROSITE" id="PS51904">
    <property type="entry name" value="GLYCOSYL_HYDROL_F25_2"/>
    <property type="match status" value="1"/>
</dbReference>
<feature type="compositionally biased region" description="Pro residues" evidence="2">
    <location>
        <begin position="147"/>
        <end position="159"/>
    </location>
</feature>
<feature type="region of interest" description="Disordered" evidence="2">
    <location>
        <begin position="137"/>
        <end position="167"/>
    </location>
</feature>
<evidence type="ECO:0000256" key="1">
    <source>
        <dbReference type="ARBA" id="ARBA00010646"/>
    </source>
</evidence>
<reference evidence="4 5" key="1">
    <citation type="submission" date="2015-09" db="EMBL/GenBank/DDBJ databases">
        <authorList>
            <consortium name="Pathogen Informatics"/>
        </authorList>
    </citation>
    <scope>NUCLEOTIDE SEQUENCE [LARGE SCALE GENOMIC DNA]</scope>
    <source>
        <strain evidence="4 5">2789STDY5834876</strain>
    </source>
</reference>
<dbReference type="SUPFAM" id="SSF54106">
    <property type="entry name" value="LysM domain"/>
    <property type="match status" value="2"/>
</dbReference>
<dbReference type="AlphaFoldDB" id="A0A174HCM0"/>
<keyword evidence="4" id="KW-0378">Hydrolase</keyword>